<accession>A0A545AN93</accession>
<dbReference type="NCBIfam" id="TIGR02401">
    <property type="entry name" value="trehalose_TreY"/>
    <property type="match status" value="1"/>
</dbReference>
<proteinExistence type="predicted"/>
<dbReference type="Proteomes" id="UP000317982">
    <property type="component" value="Unassembled WGS sequence"/>
</dbReference>
<dbReference type="InterPro" id="IPR017853">
    <property type="entry name" value="GH"/>
</dbReference>
<feature type="domain" description="Glycosyl hydrolase family 13 catalytic" evidence="2">
    <location>
        <begin position="50"/>
        <end position="696"/>
    </location>
</feature>
<dbReference type="GO" id="GO:0047470">
    <property type="term" value="F:(1,4)-alpha-D-glucan 1-alpha-D-glucosylmutase activity"/>
    <property type="evidence" value="ECO:0007669"/>
    <property type="project" value="TreeGrafter"/>
</dbReference>
<feature type="region of interest" description="Disordered" evidence="1">
    <location>
        <begin position="1"/>
        <end position="23"/>
    </location>
</feature>
<dbReference type="CDD" id="cd11336">
    <property type="entry name" value="AmyAc_MTSase"/>
    <property type="match status" value="1"/>
</dbReference>
<dbReference type="EMBL" id="VIRS01000019">
    <property type="protein sequence ID" value="TQS42215.1"/>
    <property type="molecule type" value="Genomic_DNA"/>
</dbReference>
<dbReference type="InterPro" id="IPR012767">
    <property type="entry name" value="Trehalose_TreY"/>
</dbReference>
<dbReference type="InterPro" id="IPR006047">
    <property type="entry name" value="GH13_cat_dom"/>
</dbReference>
<feature type="compositionally biased region" description="Basic residues" evidence="1">
    <location>
        <begin position="9"/>
        <end position="18"/>
    </location>
</feature>
<dbReference type="SUPFAM" id="SSF51445">
    <property type="entry name" value="(Trans)glycosidases"/>
    <property type="match status" value="1"/>
</dbReference>
<dbReference type="InterPro" id="IPR013797">
    <property type="entry name" value="Maltooligo_trehalose_synth_4"/>
</dbReference>
<dbReference type="AlphaFoldDB" id="A0A545AN93"/>
<dbReference type="Gene3D" id="3.20.20.80">
    <property type="entry name" value="Glycosidases"/>
    <property type="match status" value="1"/>
</dbReference>
<name>A0A545AN93_9ACTN</name>
<reference evidence="3 4" key="1">
    <citation type="submission" date="2019-07" db="EMBL/GenBank/DDBJ databases">
        <title>Cryptosporangium phraense sp. nov., isolated from plant litter.</title>
        <authorList>
            <person name="Suriyachadkun C."/>
        </authorList>
    </citation>
    <scope>NUCLEOTIDE SEQUENCE [LARGE SCALE GENOMIC DNA]</scope>
    <source>
        <strain evidence="3 4">A-T 5661</strain>
    </source>
</reference>
<dbReference type="PANTHER" id="PTHR10357">
    <property type="entry name" value="ALPHA-AMYLASE FAMILY MEMBER"/>
    <property type="match status" value="1"/>
</dbReference>
<protein>
    <submittedName>
        <fullName evidence="3">Malto-oligosyltrehalose synthase</fullName>
    </submittedName>
</protein>
<evidence type="ECO:0000256" key="1">
    <source>
        <dbReference type="SAM" id="MobiDB-lite"/>
    </source>
</evidence>
<dbReference type="Gene3D" id="1.10.10.470">
    <property type="entry name" value="Maltooligosyl trehalose synthase, domain 4"/>
    <property type="match status" value="1"/>
</dbReference>
<dbReference type="GO" id="GO:0030980">
    <property type="term" value="P:alpha-glucan catabolic process"/>
    <property type="evidence" value="ECO:0007669"/>
    <property type="project" value="TreeGrafter"/>
</dbReference>
<keyword evidence="4" id="KW-1185">Reference proteome</keyword>
<evidence type="ECO:0000313" key="4">
    <source>
        <dbReference type="Proteomes" id="UP000317982"/>
    </source>
</evidence>
<evidence type="ECO:0000259" key="2">
    <source>
        <dbReference type="SMART" id="SM00642"/>
    </source>
</evidence>
<dbReference type="OrthoDB" id="9761577at2"/>
<dbReference type="SMART" id="SM00642">
    <property type="entry name" value="Aamy"/>
    <property type="match status" value="1"/>
</dbReference>
<dbReference type="Pfam" id="PF00128">
    <property type="entry name" value="Alpha-amylase"/>
    <property type="match status" value="1"/>
</dbReference>
<sequence length="797" mass="86978">MAGGDRHLRPGRRRRSSGRGRWNDRGRVAVAARAAAGDLVNAVRGTYRVQVQPAFDLHAAAGLAEYLRDLGATQLYSAPLLQSSPGSQHGYDVVDPSHVNTELGGPSAFAELTTTLRKHGLGLVVDIVPNHVGVAVPHANPAWWDVLKLGASSEYARWFDVDWGRGRILIPVLGSDDDVSALTVEDGELRYYDHRYPIAPGTGEGTPQEVHDRQHYQLVDWRRGDSEITYRRFFAIADLAGLRVEDPTVFNATHGEILRWYAEGGLDGLRVDHPDGLRDPGEYLQRLHMGAPDAWLVVEKIAEPGEELPDWPIDGLTGYDALGEVGALFVDPAAEDAFTALDTELTGVATDYPGLLYASKKDVATGMLRAELRRLARLVTGENAPEVEAALAEVLAAFPVYRSYLPFGVHHLEEALATARERRPDLGPALDALAPRLADPDDQLAIRFQQTSGAVMAKGAEDTAFYRWTRFVALNEVGGDPQRFGAPVSDFHDAAAVRHASWPRGMTTLSTHDTKRSEDVRARMAVLAEIPDEWADVVRRWRELAPVPDGSIAHLLYQTIAGTYPISVERLKAAIEKSAREARTITSWNHPNEEFESALNAAIDTLLASSEVAAFAERITPYGWSNALGQKLVQLTMPGIPDTYQGTELWDNSLVDPDNRRPVDFDARRKLLARLDDGWLPPVDAEGAAKLLVTSRALRLRRDSPELFESYAPVAVTGPAAAHAIAFDRGGAITVATRLPVGLERRGGWGDTVLALPDGEWQDELTGSVYSTGADGPAGLVDVLSRYPVALLRRATS</sequence>
<dbReference type="InParanoid" id="A0A545AN93"/>
<dbReference type="Gene3D" id="3.30.1590.10">
    <property type="entry name" value="Maltooligosyl trehalose synthase, domain 2"/>
    <property type="match status" value="1"/>
</dbReference>
<gene>
    <name evidence="3" type="primary">treY</name>
    <name evidence="3" type="ORF">FL583_25075</name>
</gene>
<dbReference type="Gene3D" id="1.10.150.200">
    <property type="entry name" value="Maltooligosyl trehalose synthase, domain 3"/>
    <property type="match status" value="1"/>
</dbReference>
<dbReference type="FunCoup" id="A0A545AN93">
    <property type="interactions" value="20"/>
</dbReference>
<comment type="caution">
    <text evidence="3">The sequence shown here is derived from an EMBL/GenBank/DDBJ whole genome shotgun (WGS) entry which is preliminary data.</text>
</comment>
<dbReference type="GO" id="GO:0005992">
    <property type="term" value="P:trehalose biosynthetic process"/>
    <property type="evidence" value="ECO:0007669"/>
    <property type="project" value="TreeGrafter"/>
</dbReference>
<evidence type="ECO:0000313" key="3">
    <source>
        <dbReference type="EMBL" id="TQS42215.1"/>
    </source>
</evidence>
<organism evidence="3 4">
    <name type="scientific">Cryptosporangium phraense</name>
    <dbReference type="NCBI Taxonomy" id="2593070"/>
    <lineage>
        <taxon>Bacteria</taxon>
        <taxon>Bacillati</taxon>
        <taxon>Actinomycetota</taxon>
        <taxon>Actinomycetes</taxon>
        <taxon>Cryptosporangiales</taxon>
        <taxon>Cryptosporangiaceae</taxon>
        <taxon>Cryptosporangium</taxon>
    </lineage>
</organism>
<dbReference type="PANTHER" id="PTHR10357:SF216">
    <property type="entry name" value="MALTOOLIGOSYL TREHALOSE SYNTHASE-RELATED"/>
    <property type="match status" value="1"/>
</dbReference>